<evidence type="ECO:0000313" key="3">
    <source>
        <dbReference type="EMBL" id="ERF75886.1"/>
    </source>
</evidence>
<dbReference type="InterPro" id="IPR021840">
    <property type="entry name" value="DUF3433"/>
</dbReference>
<protein>
    <submittedName>
        <fullName evidence="3">Uncharacterized protein</fullName>
    </submittedName>
</protein>
<dbReference type="PANTHER" id="PTHR37544:SF3">
    <property type="entry name" value="SPRAY"/>
    <property type="match status" value="1"/>
</dbReference>
<dbReference type="OMA" id="WIAKSKM"/>
<evidence type="ECO:0000256" key="1">
    <source>
        <dbReference type="SAM" id="Phobius"/>
    </source>
</evidence>
<dbReference type="RefSeq" id="XP_007786735.1">
    <property type="nucleotide sequence ID" value="XM_007788545.1"/>
</dbReference>
<feature type="transmembrane region" description="Helical" evidence="1">
    <location>
        <begin position="980"/>
        <end position="1001"/>
    </location>
</feature>
<sequence length="1097" mass="120392">MALILWIVTPLQSGIFRVASATIAHNVSVSPPARLLAPPLQANLLNAKLHSTAYGVTWLGQTLPPFTTRQFALAPFSWRGLELAAKNATLMGNTTLYGTDLNCSTPASVDAVQGEGGDVFVVDDGQGCRQKADISSTLGNGSQNGHQKMVCNKYFIVWKENESPKDPSALVTRLCKIKYYSQPVQANVSIPEGRVLQTSVLGPQTALPTDVFDATFLESIISRGIAPGTGKNYTSLQQKPPRPFDVAEDTLLAQGFRLSQRGYPPLASPLAGIAIGGQDLPFEAFINNTEAIDAAFRSAHQLFFALAVSTVITPSISSETSSSAIHTFSIRSVQLVPTVTRTVQAFMGLVALLIAALAGIYYNMFLPFESDPTSIAFLAALASNRNVLNYFKSLDMEKHYVSSLEHRQAILRNRDGALSLSLDSIGDEQHIDNVTEGSKLNAIGLGGGKYLKSHTLWPSELKLPTGIVIALGLFLALAALVFLETWTRIYQGLPLPFKRTVAQQIILYYIPTVFGTFLESFLVVVCRYLCFLQPFEDLRRGSAEASRTLLQKYTSLPPQLNLIVAIRNRHFRLASLSSVAILANILTIALSGVFIVRETMIPTDFDTTQSCLPALNMSVIKASQSFETSTASVAGISGEPFQVLLSSITAGTPLPPWTTNERFYLPVNLPFTQNETLSYRLTTLGFEGFTDCSVLTEFQGNHTYNFFLNSDATQIGFHTTEFFSNGTKAECFAPMAMTDDTVIFSDGNHPTTQIFVSGNPVGQNALETFLHPIPGFSREYKNKFACAHQFLGLWARANISLSDRLAIVNTPATTENLGLTTSPTANTTSVSLEKLVLVCKPRGYAASYNLTVSPQGHVLSAIELPNSSFVMSSTISDGVFEQLEYLFSYPDDLLTWHKDVRARYWMSFFVTKFTESDALIDPTKPLPDGIELGYHVSAVFRRLFAVVLAINKDAFVRSQEPIKIIGQKVTVVNRIFLSGVMYKIAVVILCVDILVILNVYLRMPKPFLPRMPTSIASNIALFAASHFAQELAEEAELGTAPEELVEHLKNSDRRFGFGKFVGTDGHVHLGIEREPFVHSLVNSEGIRRRSKWKVWQL</sequence>
<dbReference type="eggNOG" id="ENOG502RXBF">
    <property type="taxonomic scope" value="Eukaryota"/>
</dbReference>
<organism evidence="3 4">
    <name type="scientific">Endocarpon pusillum (strain Z07020 / HMAS-L-300199)</name>
    <name type="common">Lichen-forming fungus</name>
    <dbReference type="NCBI Taxonomy" id="1263415"/>
    <lineage>
        <taxon>Eukaryota</taxon>
        <taxon>Fungi</taxon>
        <taxon>Dikarya</taxon>
        <taxon>Ascomycota</taxon>
        <taxon>Pezizomycotina</taxon>
        <taxon>Eurotiomycetes</taxon>
        <taxon>Chaetothyriomycetidae</taxon>
        <taxon>Verrucariales</taxon>
        <taxon>Verrucariaceae</taxon>
        <taxon>Endocarpon</taxon>
    </lineage>
</organism>
<keyword evidence="1" id="KW-0472">Membrane</keyword>
<proteinExistence type="predicted"/>
<evidence type="ECO:0000313" key="4">
    <source>
        <dbReference type="Proteomes" id="UP000019373"/>
    </source>
</evidence>
<keyword evidence="1" id="KW-0812">Transmembrane</keyword>
<feature type="transmembrane region" description="Helical" evidence="1">
    <location>
        <begin position="343"/>
        <end position="362"/>
    </location>
</feature>
<gene>
    <name evidence="3" type="ORF">EPUS_01252</name>
</gene>
<evidence type="ECO:0000256" key="2">
    <source>
        <dbReference type="SAM" id="SignalP"/>
    </source>
</evidence>
<reference evidence="4" key="1">
    <citation type="journal article" date="2014" name="BMC Genomics">
        <title>Genome characteristics reveal the impact of lichenization on lichen-forming fungus Endocarpon pusillum Hedwig (Verrucariales, Ascomycota).</title>
        <authorList>
            <person name="Wang Y.-Y."/>
            <person name="Liu B."/>
            <person name="Zhang X.-Y."/>
            <person name="Zhou Q.-M."/>
            <person name="Zhang T."/>
            <person name="Li H."/>
            <person name="Yu Y.-F."/>
            <person name="Zhang X.-L."/>
            <person name="Hao X.-Y."/>
            <person name="Wang M."/>
            <person name="Wang L."/>
            <person name="Wei J.-C."/>
        </authorList>
    </citation>
    <scope>NUCLEOTIDE SEQUENCE [LARGE SCALE GENOMIC DNA]</scope>
    <source>
        <strain evidence="4">Z07020 / HMAS-L-300199</strain>
    </source>
</reference>
<dbReference type="Pfam" id="PF11915">
    <property type="entry name" value="DUF3433"/>
    <property type="match status" value="1"/>
</dbReference>
<keyword evidence="1" id="KW-1133">Transmembrane helix</keyword>
<dbReference type="AlphaFoldDB" id="U1GV12"/>
<feature type="transmembrane region" description="Helical" evidence="1">
    <location>
        <begin position="573"/>
        <end position="596"/>
    </location>
</feature>
<feature type="transmembrane region" description="Helical" evidence="1">
    <location>
        <begin position="506"/>
        <end position="530"/>
    </location>
</feature>
<dbReference type="PANTHER" id="PTHR37544">
    <property type="entry name" value="SPRAY-RELATED"/>
    <property type="match status" value="1"/>
</dbReference>
<dbReference type="Proteomes" id="UP000019373">
    <property type="component" value="Unassembled WGS sequence"/>
</dbReference>
<name>U1GV12_ENDPU</name>
<dbReference type="OrthoDB" id="3248909at2759"/>
<feature type="transmembrane region" description="Helical" evidence="1">
    <location>
        <begin position="466"/>
        <end position="486"/>
    </location>
</feature>
<keyword evidence="4" id="KW-1185">Reference proteome</keyword>
<dbReference type="HOGENOM" id="CLU_007916_0_0_1"/>
<dbReference type="EMBL" id="KE720795">
    <property type="protein sequence ID" value="ERF75886.1"/>
    <property type="molecule type" value="Genomic_DNA"/>
</dbReference>
<dbReference type="GeneID" id="19236310"/>
<keyword evidence="2" id="KW-0732">Signal</keyword>
<feature type="signal peptide" evidence="2">
    <location>
        <begin position="1"/>
        <end position="21"/>
    </location>
</feature>
<feature type="chain" id="PRO_5004612797" evidence="2">
    <location>
        <begin position="22"/>
        <end position="1097"/>
    </location>
</feature>
<accession>U1GV12</accession>